<comment type="similarity">
    <text evidence="1">Belongs to the transglycosylase Slt family.</text>
</comment>
<evidence type="ECO:0000256" key="3">
    <source>
        <dbReference type="ARBA" id="ARBA00022729"/>
    </source>
</evidence>
<dbReference type="AlphaFoldDB" id="A0A4R2PIJ1"/>
<dbReference type="InterPro" id="IPR023346">
    <property type="entry name" value="Lysozyme-like_dom_sf"/>
</dbReference>
<dbReference type="Pfam" id="PF01464">
    <property type="entry name" value="SLT"/>
    <property type="match status" value="1"/>
</dbReference>
<reference evidence="7 8" key="1">
    <citation type="submission" date="2019-03" db="EMBL/GenBank/DDBJ databases">
        <title>Genomic Encyclopedia of Type Strains, Phase IV (KMG-IV): sequencing the most valuable type-strain genomes for metagenomic binning, comparative biology and taxonomic classification.</title>
        <authorList>
            <person name="Goeker M."/>
        </authorList>
    </citation>
    <scope>NUCLEOTIDE SEQUENCE [LARGE SCALE GENOMIC DNA]</scope>
    <source>
        <strain evidence="7 8">DSM 2132</strain>
    </source>
</reference>
<evidence type="ECO:0000259" key="6">
    <source>
        <dbReference type="Pfam" id="PF01464"/>
    </source>
</evidence>
<accession>A0A4R2PIJ1</accession>
<proteinExistence type="inferred from homology"/>
<comment type="similarity">
    <text evidence="2">Belongs to the virb1 family.</text>
</comment>
<feature type="signal peptide" evidence="5">
    <location>
        <begin position="1"/>
        <end position="28"/>
    </location>
</feature>
<evidence type="ECO:0000256" key="1">
    <source>
        <dbReference type="ARBA" id="ARBA00007734"/>
    </source>
</evidence>
<feature type="chain" id="PRO_5020298432" evidence="5">
    <location>
        <begin position="29"/>
        <end position="625"/>
    </location>
</feature>
<organism evidence="7 8">
    <name type="scientific">Rhodothalassium salexigens DSM 2132</name>
    <dbReference type="NCBI Taxonomy" id="1188247"/>
    <lineage>
        <taxon>Bacteria</taxon>
        <taxon>Pseudomonadati</taxon>
        <taxon>Pseudomonadota</taxon>
        <taxon>Alphaproteobacteria</taxon>
        <taxon>Rhodothalassiales</taxon>
        <taxon>Rhodothalassiaceae</taxon>
        <taxon>Rhodothalassium</taxon>
    </lineage>
</organism>
<dbReference type="InterPro" id="IPR008258">
    <property type="entry name" value="Transglycosylase_SLT_dom_1"/>
</dbReference>
<sequence>MAGRLCVVWGRRVTVWLLALATIGIGAAADEPAAPWPAAEVRVLSPSDAVRYRRVFQLQEDGQWAAADAQIAQIDDRILMGHVLFQRYMHPTAYRSRYDELRDWLAEYADHPGAQRVYALARRRQGRAAAPRRPDPVVLRSWAGLDVAAAGAGASTAAVVPTPRAKPDSGPRRSRAERRQVAAVEALVARYLRLGRPDRAEKRLWAAADLLTPAERSAALAATAAAYFRDHDDAKAAALGRHAMALAPAAAGADAWAVGLAIWRSGDCTGAEPAFALVAEQGETAERRAAGAVWAARAALVCGSAGRVSTHLRRALGAPESFYGLLARAQLGLPPLDDWQGTPGQGTPGQGASGQAVDDDDMAALRADPAVRRVIALVDAGQYFRADQDLRLIVKRRGHTHWRALGALAAALDLPATQLYVGRHAGAAAPRAWRFPVPAWLDEAGLALDRALVLGVIRQESAFRHRARSHAGASGLMQLMPSTAGMMARDQSLRWRRNRLYQPDLNLELGQRYLDVLRRMERTDGNLLMMLAAYNGGPGNLARWKRQTEYLADPLLYVETLPVSETRTYVKRVMANLWLYRMRLGQAAPSLDALAANAWPLYEQLDPPGAVTVAGRFGGDLIRGP</sequence>
<dbReference type="Gene3D" id="1.10.530.10">
    <property type="match status" value="1"/>
</dbReference>
<feature type="compositionally biased region" description="Gly residues" evidence="4">
    <location>
        <begin position="343"/>
        <end position="352"/>
    </location>
</feature>
<dbReference type="Proteomes" id="UP000295399">
    <property type="component" value="Unassembled WGS sequence"/>
</dbReference>
<keyword evidence="8" id="KW-1185">Reference proteome</keyword>
<feature type="region of interest" description="Disordered" evidence="4">
    <location>
        <begin position="158"/>
        <end position="177"/>
    </location>
</feature>
<dbReference type="InterPro" id="IPR008939">
    <property type="entry name" value="Lytic_TGlycosylase_superhlx_U"/>
</dbReference>
<dbReference type="SUPFAM" id="SSF48435">
    <property type="entry name" value="Bacterial muramidases"/>
    <property type="match status" value="1"/>
</dbReference>
<evidence type="ECO:0000313" key="7">
    <source>
        <dbReference type="EMBL" id="TCP35280.1"/>
    </source>
</evidence>
<dbReference type="InParanoid" id="A0A4R2PIJ1"/>
<comment type="caution">
    <text evidence="7">The sequence shown here is derived from an EMBL/GenBank/DDBJ whole genome shotgun (WGS) entry which is preliminary data.</text>
</comment>
<gene>
    <name evidence="7" type="ORF">EV659_104131</name>
</gene>
<dbReference type="PANTHER" id="PTHR37423:SF2">
    <property type="entry name" value="MEMBRANE-BOUND LYTIC MUREIN TRANSGLYCOSYLASE C"/>
    <property type="match status" value="1"/>
</dbReference>
<dbReference type="GO" id="GO:0042597">
    <property type="term" value="C:periplasmic space"/>
    <property type="evidence" value="ECO:0007669"/>
    <property type="project" value="InterPro"/>
</dbReference>
<keyword evidence="3 5" id="KW-0732">Signal</keyword>
<dbReference type="RefSeq" id="WP_132708182.1">
    <property type="nucleotide sequence ID" value="NZ_JACIGF010000004.1"/>
</dbReference>
<evidence type="ECO:0000256" key="5">
    <source>
        <dbReference type="SAM" id="SignalP"/>
    </source>
</evidence>
<dbReference type="SUPFAM" id="SSF53955">
    <property type="entry name" value="Lysozyme-like"/>
    <property type="match status" value="1"/>
</dbReference>
<feature type="domain" description="Transglycosylase SLT" evidence="6">
    <location>
        <begin position="448"/>
        <end position="549"/>
    </location>
</feature>
<dbReference type="GO" id="GO:0004553">
    <property type="term" value="F:hydrolase activity, hydrolyzing O-glycosyl compounds"/>
    <property type="evidence" value="ECO:0007669"/>
    <property type="project" value="InterPro"/>
</dbReference>
<feature type="region of interest" description="Disordered" evidence="4">
    <location>
        <begin position="336"/>
        <end position="356"/>
    </location>
</feature>
<dbReference type="CDD" id="cd13401">
    <property type="entry name" value="Slt70-like"/>
    <property type="match status" value="1"/>
</dbReference>
<dbReference type="OrthoDB" id="9815002at2"/>
<evidence type="ECO:0000256" key="4">
    <source>
        <dbReference type="SAM" id="MobiDB-lite"/>
    </source>
</evidence>
<dbReference type="PANTHER" id="PTHR37423">
    <property type="entry name" value="SOLUBLE LYTIC MUREIN TRANSGLYCOSYLASE-RELATED"/>
    <property type="match status" value="1"/>
</dbReference>
<name>A0A4R2PIJ1_RHOSA</name>
<evidence type="ECO:0000313" key="8">
    <source>
        <dbReference type="Proteomes" id="UP000295399"/>
    </source>
</evidence>
<dbReference type="EMBL" id="SLXO01000004">
    <property type="protein sequence ID" value="TCP35280.1"/>
    <property type="molecule type" value="Genomic_DNA"/>
</dbReference>
<evidence type="ECO:0000256" key="2">
    <source>
        <dbReference type="ARBA" id="ARBA00009387"/>
    </source>
</evidence>
<protein>
    <submittedName>
        <fullName evidence="7">Transglycosylase-like protein with SLT domain</fullName>
    </submittedName>
</protein>